<evidence type="ECO:0000256" key="1">
    <source>
        <dbReference type="ARBA" id="ARBA00004370"/>
    </source>
</evidence>
<proteinExistence type="predicted"/>
<feature type="transmembrane region" description="Helical" evidence="10">
    <location>
        <begin position="229"/>
        <end position="248"/>
    </location>
</feature>
<protein>
    <recommendedName>
        <fullName evidence="2">Cytochrome c1</fullName>
    </recommendedName>
</protein>
<dbReference type="SUPFAM" id="SSF46626">
    <property type="entry name" value="Cytochrome c"/>
    <property type="match status" value="1"/>
</dbReference>
<evidence type="ECO:0000256" key="8">
    <source>
        <dbReference type="ARBA" id="ARBA00023136"/>
    </source>
</evidence>
<keyword evidence="8 10" id="KW-0472">Membrane</keyword>
<dbReference type="Gene3D" id="1.20.5.100">
    <property type="entry name" value="Cytochrome c1, transmembrane anchor, C-terminal"/>
    <property type="match status" value="1"/>
</dbReference>
<evidence type="ECO:0000256" key="5">
    <source>
        <dbReference type="ARBA" id="ARBA00022723"/>
    </source>
</evidence>
<dbReference type="PANTHER" id="PTHR10266:SF3">
    <property type="entry name" value="CYTOCHROME C1, HEME PROTEIN, MITOCHONDRIAL"/>
    <property type="match status" value="1"/>
</dbReference>
<evidence type="ECO:0000259" key="12">
    <source>
        <dbReference type="PROSITE" id="PS51007"/>
    </source>
</evidence>
<keyword evidence="11" id="KW-0732">Signal</keyword>
<keyword evidence="7 9" id="KW-0408">Iron</keyword>
<dbReference type="Pfam" id="PF02167">
    <property type="entry name" value="Cytochrom_C1"/>
    <property type="match status" value="1"/>
</dbReference>
<gene>
    <name evidence="13" type="ORF">Bandiella_01038</name>
</gene>
<name>A0ABZ0UMF8_9RICK</name>
<organism evidence="13 14">
    <name type="scientific">Candidatus Bandiella euplotis</name>
    <dbReference type="NCBI Taxonomy" id="1664265"/>
    <lineage>
        <taxon>Bacteria</taxon>
        <taxon>Pseudomonadati</taxon>
        <taxon>Pseudomonadota</taxon>
        <taxon>Alphaproteobacteria</taxon>
        <taxon>Rickettsiales</taxon>
        <taxon>Candidatus Midichloriaceae</taxon>
        <taxon>Candidatus Bandiella</taxon>
    </lineage>
</organism>
<keyword evidence="5 9" id="KW-0479">Metal-binding</keyword>
<dbReference type="EMBL" id="CP110820">
    <property type="protein sequence ID" value="WPX96904.1"/>
    <property type="molecule type" value="Genomic_DNA"/>
</dbReference>
<feature type="domain" description="Cytochrome c" evidence="12">
    <location>
        <begin position="46"/>
        <end position="153"/>
    </location>
</feature>
<evidence type="ECO:0000313" key="14">
    <source>
        <dbReference type="Proteomes" id="UP001327219"/>
    </source>
</evidence>
<keyword evidence="3 9" id="KW-0349">Heme</keyword>
<evidence type="ECO:0000256" key="7">
    <source>
        <dbReference type="ARBA" id="ARBA00023004"/>
    </source>
</evidence>
<evidence type="ECO:0000256" key="3">
    <source>
        <dbReference type="ARBA" id="ARBA00022617"/>
    </source>
</evidence>
<keyword evidence="6 10" id="KW-1133">Transmembrane helix</keyword>
<dbReference type="RefSeq" id="WP_323732590.1">
    <property type="nucleotide sequence ID" value="NZ_CP110820.1"/>
</dbReference>
<dbReference type="InterPro" id="IPR036909">
    <property type="entry name" value="Cyt_c-like_dom_sf"/>
</dbReference>
<dbReference type="Gene3D" id="1.10.760.10">
    <property type="entry name" value="Cytochrome c-like domain"/>
    <property type="match status" value="1"/>
</dbReference>
<sequence>MKKILALLFVCLIALIVHQAHSSDEANPPKKMQWSFSGVTGKFDRQSIQRGFKVYKEVCSACHSVKRIAFRNLSEIGFNEDEIKSLASEYTVKDGPNDEGEMFDRPATPSDYIPGPYANEKAARASNNGAYPPDLSLITKARPDGENYVYSLLTGYTTPPSGFNLGENMYYNPYFIAGGDQLAMPPPLTTEGQVEYDDGTKSTIDAMAKDVTNFLQWTAEPEMEESKSLGIKVLIFLSIFTVLFYIAMKRIWKKVK</sequence>
<evidence type="ECO:0000256" key="10">
    <source>
        <dbReference type="SAM" id="Phobius"/>
    </source>
</evidence>
<evidence type="ECO:0000256" key="4">
    <source>
        <dbReference type="ARBA" id="ARBA00022692"/>
    </source>
</evidence>
<dbReference type="InterPro" id="IPR009056">
    <property type="entry name" value="Cyt_c-like_dom"/>
</dbReference>
<evidence type="ECO:0000256" key="11">
    <source>
        <dbReference type="SAM" id="SignalP"/>
    </source>
</evidence>
<feature type="signal peptide" evidence="11">
    <location>
        <begin position="1"/>
        <end position="22"/>
    </location>
</feature>
<dbReference type="Proteomes" id="UP001327219">
    <property type="component" value="Chromosome"/>
</dbReference>
<reference evidence="13 14" key="1">
    <citation type="submission" date="2022-11" db="EMBL/GenBank/DDBJ databases">
        <title>Host association and intracellularity evolved multiple times independently in the Rickettsiales.</title>
        <authorList>
            <person name="Castelli M."/>
            <person name="Nardi T."/>
            <person name="Gammuto L."/>
            <person name="Bellinzona G."/>
            <person name="Sabaneyeva E."/>
            <person name="Potekhin A."/>
            <person name="Serra V."/>
            <person name="Petroni G."/>
            <person name="Sassera D."/>
        </authorList>
    </citation>
    <scope>NUCLEOTIDE SEQUENCE [LARGE SCALE GENOMIC DNA]</scope>
    <source>
        <strain evidence="13 14">NDG2</strain>
    </source>
</reference>
<dbReference type="PROSITE" id="PS51007">
    <property type="entry name" value="CYTC"/>
    <property type="match status" value="1"/>
</dbReference>
<dbReference type="PRINTS" id="PR00603">
    <property type="entry name" value="CYTOCHROMEC1"/>
</dbReference>
<evidence type="ECO:0000256" key="2">
    <source>
        <dbReference type="ARBA" id="ARBA00016165"/>
    </source>
</evidence>
<evidence type="ECO:0000313" key="13">
    <source>
        <dbReference type="EMBL" id="WPX96904.1"/>
    </source>
</evidence>
<feature type="chain" id="PRO_5046645318" description="Cytochrome c1" evidence="11">
    <location>
        <begin position="23"/>
        <end position="256"/>
    </location>
</feature>
<comment type="subcellular location">
    <subcellularLocation>
        <location evidence="1">Membrane</location>
    </subcellularLocation>
</comment>
<dbReference type="PANTHER" id="PTHR10266">
    <property type="entry name" value="CYTOCHROME C1"/>
    <property type="match status" value="1"/>
</dbReference>
<evidence type="ECO:0000256" key="9">
    <source>
        <dbReference type="PROSITE-ProRule" id="PRU00433"/>
    </source>
</evidence>
<keyword evidence="4 10" id="KW-0812">Transmembrane</keyword>
<keyword evidence="14" id="KW-1185">Reference proteome</keyword>
<evidence type="ECO:0000256" key="6">
    <source>
        <dbReference type="ARBA" id="ARBA00022989"/>
    </source>
</evidence>
<accession>A0ABZ0UMF8</accession>
<dbReference type="InterPro" id="IPR002326">
    <property type="entry name" value="Cyt_c1"/>
</dbReference>